<protein>
    <recommendedName>
        <fullName evidence="5">Succinylglutamate desuccinylase/Aspartoacylase catalytic domain-containing protein</fullName>
    </recommendedName>
</protein>
<reference evidence="6 7" key="1">
    <citation type="journal article" date="2016" name="Nat. Commun.">
        <title>Thousands of microbial genomes shed light on interconnected biogeochemical processes in an aquifer system.</title>
        <authorList>
            <person name="Anantharaman K."/>
            <person name="Brown C.T."/>
            <person name="Hug L.A."/>
            <person name="Sharon I."/>
            <person name="Castelle C.J."/>
            <person name="Probst A.J."/>
            <person name="Thomas B.C."/>
            <person name="Singh A."/>
            <person name="Wilkins M.J."/>
            <person name="Karaoz U."/>
            <person name="Brodie E.L."/>
            <person name="Williams K.H."/>
            <person name="Hubbard S.S."/>
            <person name="Banfield J.F."/>
        </authorList>
    </citation>
    <scope>NUCLEOTIDE SEQUENCE [LARGE SCALE GENOMIC DNA]</scope>
</reference>
<dbReference type="STRING" id="1798697.A2373_00225"/>
<gene>
    <name evidence="6" type="ORF">A2373_00225</name>
</gene>
<dbReference type="Pfam" id="PF24827">
    <property type="entry name" value="AstE_AspA_cat"/>
    <property type="match status" value="1"/>
</dbReference>
<dbReference type="GO" id="GO:0016788">
    <property type="term" value="F:hydrolase activity, acting on ester bonds"/>
    <property type="evidence" value="ECO:0007669"/>
    <property type="project" value="InterPro"/>
</dbReference>
<keyword evidence="3" id="KW-0378">Hydrolase</keyword>
<comment type="cofactor">
    <cofactor evidence="1">
        <name>Zn(2+)</name>
        <dbReference type="ChEBI" id="CHEBI:29105"/>
    </cofactor>
</comment>
<dbReference type="Gene3D" id="3.40.630.10">
    <property type="entry name" value="Zn peptidases"/>
    <property type="match status" value="1"/>
</dbReference>
<evidence type="ECO:0000259" key="5">
    <source>
        <dbReference type="Pfam" id="PF24827"/>
    </source>
</evidence>
<evidence type="ECO:0000256" key="1">
    <source>
        <dbReference type="ARBA" id="ARBA00001947"/>
    </source>
</evidence>
<accession>A0A1F6NHW1</accession>
<evidence type="ECO:0000313" key="6">
    <source>
        <dbReference type="EMBL" id="OGH83384.1"/>
    </source>
</evidence>
<name>A0A1F6NHW1_9BACT</name>
<organism evidence="6 7">
    <name type="scientific">Candidatus Magasanikbacteria bacterium RIFOXYB1_FULL_40_15</name>
    <dbReference type="NCBI Taxonomy" id="1798697"/>
    <lineage>
        <taxon>Bacteria</taxon>
        <taxon>Candidatus Magasanikiibacteriota</taxon>
    </lineage>
</organism>
<evidence type="ECO:0000256" key="3">
    <source>
        <dbReference type="ARBA" id="ARBA00022801"/>
    </source>
</evidence>
<evidence type="ECO:0000313" key="7">
    <source>
        <dbReference type="Proteomes" id="UP000176300"/>
    </source>
</evidence>
<feature type="domain" description="Succinylglutamate desuccinylase/Aspartoacylase catalytic" evidence="5">
    <location>
        <begin position="50"/>
        <end position="183"/>
    </location>
</feature>
<proteinExistence type="predicted"/>
<dbReference type="SUPFAM" id="SSF53187">
    <property type="entry name" value="Zn-dependent exopeptidases"/>
    <property type="match status" value="1"/>
</dbReference>
<evidence type="ECO:0000256" key="2">
    <source>
        <dbReference type="ARBA" id="ARBA00022723"/>
    </source>
</evidence>
<dbReference type="Proteomes" id="UP000176300">
    <property type="component" value="Unassembled WGS sequence"/>
</dbReference>
<dbReference type="EMBL" id="MFQS01000014">
    <property type="protein sequence ID" value="OGH83384.1"/>
    <property type="molecule type" value="Genomic_DNA"/>
</dbReference>
<evidence type="ECO:0000256" key="4">
    <source>
        <dbReference type="ARBA" id="ARBA00022833"/>
    </source>
</evidence>
<dbReference type="AlphaFoldDB" id="A0A1F6NHW1"/>
<keyword evidence="2" id="KW-0479">Metal-binding</keyword>
<comment type="caution">
    <text evidence="6">The sequence shown here is derived from an EMBL/GenBank/DDBJ whole genome shotgun (WGS) entry which is preliminary data.</text>
</comment>
<keyword evidence="4" id="KW-0862">Zinc</keyword>
<sequence>MNEKIEPFHKLMKDLSNRVDIEIDEKNLAYKKGSFPFFRIASKNISPTDKVVLIRAGIHGDEISGPLTILRHASQIIDYAHANGVKLIIYPIGNPSGYALGLRYNIDNENYGCGNNDFLRYELEDGRLVDDLGKNPQPFTRWFWSSEVAGVSLPLETAVMHKYLREIAPLKQIRAVIDLHQDYLTPGAEPSAYFYPFGELSDYLPLVEKARTVTPILNNSPIGAGFQTKIDAQGKVIKSGAGEQDMFTDDDGFIVRYDGSLTDLFWRLGAKYCVAVETTGATPLDDAIQVNLIWILGLIDLTAREK</sequence>
<dbReference type="InterPro" id="IPR055438">
    <property type="entry name" value="AstE_AspA_cat"/>
</dbReference>
<dbReference type="GO" id="GO:0046872">
    <property type="term" value="F:metal ion binding"/>
    <property type="evidence" value="ECO:0007669"/>
    <property type="project" value="UniProtKB-KW"/>
</dbReference>